<dbReference type="SMART" id="SM00460">
    <property type="entry name" value="TGc"/>
    <property type="match status" value="1"/>
</dbReference>
<dbReference type="InterPro" id="IPR002931">
    <property type="entry name" value="Transglutaminase-like"/>
</dbReference>
<dbReference type="Pfam" id="PF21295">
    <property type="entry name" value="Bact_transglu_N_2"/>
    <property type="match status" value="1"/>
</dbReference>
<dbReference type="EMBL" id="JBHSAJ010000009">
    <property type="protein sequence ID" value="MFC3933924.1"/>
    <property type="molecule type" value="Genomic_DNA"/>
</dbReference>
<evidence type="ECO:0000313" key="3">
    <source>
        <dbReference type="Proteomes" id="UP001595693"/>
    </source>
</evidence>
<organism evidence="2 3">
    <name type="scientific">Acidovorax facilis</name>
    <dbReference type="NCBI Taxonomy" id="12917"/>
    <lineage>
        <taxon>Bacteria</taxon>
        <taxon>Pseudomonadati</taxon>
        <taxon>Pseudomonadota</taxon>
        <taxon>Betaproteobacteria</taxon>
        <taxon>Burkholderiales</taxon>
        <taxon>Comamonadaceae</taxon>
        <taxon>Acidovorax</taxon>
    </lineage>
</organism>
<feature type="domain" description="Transglutaminase-like" evidence="1">
    <location>
        <begin position="159"/>
        <end position="223"/>
    </location>
</feature>
<evidence type="ECO:0000313" key="2">
    <source>
        <dbReference type="EMBL" id="MFC3933924.1"/>
    </source>
</evidence>
<dbReference type="PANTHER" id="PTHR33490">
    <property type="entry name" value="BLR5614 PROTEIN-RELATED"/>
    <property type="match status" value="1"/>
</dbReference>
<accession>A0ABV8D729</accession>
<protein>
    <submittedName>
        <fullName evidence="2">Transglutaminase family protein</fullName>
    </submittedName>
</protein>
<dbReference type="Gene3D" id="2.60.40.2250">
    <property type="match status" value="1"/>
</dbReference>
<evidence type="ECO:0000259" key="1">
    <source>
        <dbReference type="SMART" id="SM00460"/>
    </source>
</evidence>
<dbReference type="SUPFAM" id="SSF54001">
    <property type="entry name" value="Cysteine proteinases"/>
    <property type="match status" value="1"/>
</dbReference>
<name>A0ABV8D729_9BURK</name>
<dbReference type="PANTHER" id="PTHR33490:SF12">
    <property type="entry name" value="BLL5557 PROTEIN"/>
    <property type="match status" value="1"/>
</dbReference>
<dbReference type="RefSeq" id="WP_121507164.1">
    <property type="nucleotide sequence ID" value="NZ_CP183985.1"/>
</dbReference>
<gene>
    <name evidence="2" type="ORF">ACFOW3_04725</name>
</gene>
<reference evidence="3" key="1">
    <citation type="journal article" date="2019" name="Int. J. Syst. Evol. Microbiol.">
        <title>The Global Catalogue of Microorganisms (GCM) 10K type strain sequencing project: providing services to taxonomists for standard genome sequencing and annotation.</title>
        <authorList>
            <consortium name="The Broad Institute Genomics Platform"/>
            <consortium name="The Broad Institute Genome Sequencing Center for Infectious Disease"/>
            <person name="Wu L."/>
            <person name="Ma J."/>
        </authorList>
    </citation>
    <scope>NUCLEOTIDE SEQUENCE [LARGE SCALE GENOMIC DNA]</scope>
    <source>
        <strain evidence="3">CCUG 2113</strain>
    </source>
</reference>
<dbReference type="Gene3D" id="3.10.620.30">
    <property type="match status" value="1"/>
</dbReference>
<dbReference type="InterPro" id="IPR038765">
    <property type="entry name" value="Papain-like_cys_pep_sf"/>
</dbReference>
<dbReference type="InterPro" id="IPR048930">
    <property type="entry name" value="Bact_transglu_N_2"/>
</dbReference>
<proteinExistence type="predicted"/>
<dbReference type="Pfam" id="PF01841">
    <property type="entry name" value="Transglut_core"/>
    <property type="match status" value="1"/>
</dbReference>
<sequence length="299" mass="32731">MELQIDLSYEVDQHGADFVFNIHAAQTPNQSVSAERLVINQPIAHHIHTDPATGNRYLRLHGEPGTLELSYSATVDINHYRIDPSQLAEVPVRRLPQEVMGYIYPSRYCQSDRLLRLATNEFGALWQGHSRVQAICDWVQRHVAFTSNTSNSNTSAVDTLVEQVGVCRDFAHLMIALCRAINIPARFTTGTDYGADPALGPPDFHAYVEVYLGDRWYIFDPSGTAIPMGLLRFGVGRDAADVAFATIFGGVWAKPPVIRTMAIQDAARGFELPRHCTQALSTDHGAGVAAGVAAGFVAA</sequence>
<dbReference type="Proteomes" id="UP001595693">
    <property type="component" value="Unassembled WGS sequence"/>
</dbReference>
<keyword evidence="3" id="KW-1185">Reference proteome</keyword>
<comment type="caution">
    <text evidence="2">The sequence shown here is derived from an EMBL/GenBank/DDBJ whole genome shotgun (WGS) entry which is preliminary data.</text>
</comment>